<evidence type="ECO:0000313" key="4">
    <source>
        <dbReference type="Proteomes" id="UP000037035"/>
    </source>
</evidence>
<name>A0A0L6UKV0_9BASI</name>
<organism evidence="3 4">
    <name type="scientific">Puccinia sorghi</name>
    <dbReference type="NCBI Taxonomy" id="27349"/>
    <lineage>
        <taxon>Eukaryota</taxon>
        <taxon>Fungi</taxon>
        <taxon>Dikarya</taxon>
        <taxon>Basidiomycota</taxon>
        <taxon>Pucciniomycotina</taxon>
        <taxon>Pucciniomycetes</taxon>
        <taxon>Pucciniales</taxon>
        <taxon>Pucciniaceae</taxon>
        <taxon>Puccinia</taxon>
    </lineage>
</organism>
<keyword evidence="4" id="KW-1185">Reference proteome</keyword>
<sequence length="572" mass="65286">MAKLLLLLGFYFVCRVLSNCVCLGHIISPCFYFPKLDQDISYVELQRIWFESKKKKKREYLCSRTGGLDRGRERGDGRESVDMKETSGVRLGSLLRGWYITFTCDEGVGTYRHGVVVWLRRSCTGRHRQVRRLDPSCPIITPKKSQYLFVKPWLHRTNNKKVLLTFWKSTRPKSPYGDWKDDFLAGGVLQLRERVMISRVDMYRGRAQDVGTAHRGAGVGWRSCTSSTSSCRLTRGQDDCLGPASLSRFLSDISVTTTHSPRPLPRSALLRYSPTPTAQTSAPKALEPGRTLETPLFFFFGFVLDGREFVLLGGGRVGLLRRRGRFLTTSELLFNNEKRRTPDTTMYHIPWPSHHPTSPIFQRGQHTSFIRPRCLRNPETETRHASCTTSVDIPQFVSLISRLGPHILLVVALHSCIITNWGTDREVETKGSFLFLYATKHFLSDDDDDGERQSIDQAKPSRGESDRTGHQRRDWRRRLRPKPAEYQNIYFHFHPHPTSTCSPSSWPASSTPHPTALGGILKKRRLLPVLHPQSFFPRRPRLRSVGQRLTTNSGGSHKTTTMTHRPRLSAQG</sequence>
<comment type="caution">
    <text evidence="3">The sequence shown here is derived from an EMBL/GenBank/DDBJ whole genome shotgun (WGS) entry which is preliminary data.</text>
</comment>
<feature type="compositionally biased region" description="Polar residues" evidence="1">
    <location>
        <begin position="547"/>
        <end position="563"/>
    </location>
</feature>
<evidence type="ECO:0000256" key="2">
    <source>
        <dbReference type="SAM" id="SignalP"/>
    </source>
</evidence>
<reference evidence="3 4" key="1">
    <citation type="submission" date="2015-08" db="EMBL/GenBank/DDBJ databases">
        <title>Next Generation Sequencing and Analysis of the Genome of Puccinia sorghi L Schw, the Causal Agent of Maize Common Rust.</title>
        <authorList>
            <person name="Rochi L."/>
            <person name="Burguener G."/>
            <person name="Darino M."/>
            <person name="Turjanski A."/>
            <person name="Kreff E."/>
            <person name="Dieguez M.J."/>
            <person name="Sacco F."/>
        </authorList>
    </citation>
    <scope>NUCLEOTIDE SEQUENCE [LARGE SCALE GENOMIC DNA]</scope>
    <source>
        <strain evidence="3 4">RO10H11247</strain>
    </source>
</reference>
<keyword evidence="2" id="KW-0732">Signal</keyword>
<feature type="signal peptide" evidence="2">
    <location>
        <begin position="1"/>
        <end position="18"/>
    </location>
</feature>
<feature type="region of interest" description="Disordered" evidence="1">
    <location>
        <begin position="446"/>
        <end position="479"/>
    </location>
</feature>
<feature type="region of interest" description="Disordered" evidence="1">
    <location>
        <begin position="547"/>
        <end position="572"/>
    </location>
</feature>
<gene>
    <name evidence="3" type="ORF">VP01_534g2</name>
</gene>
<dbReference type="Proteomes" id="UP000037035">
    <property type="component" value="Unassembled WGS sequence"/>
</dbReference>
<evidence type="ECO:0000313" key="3">
    <source>
        <dbReference type="EMBL" id="KNZ48877.1"/>
    </source>
</evidence>
<proteinExistence type="predicted"/>
<dbReference type="EMBL" id="LAVV01010553">
    <property type="protein sequence ID" value="KNZ48877.1"/>
    <property type="molecule type" value="Genomic_DNA"/>
</dbReference>
<evidence type="ECO:0000256" key="1">
    <source>
        <dbReference type="SAM" id="MobiDB-lite"/>
    </source>
</evidence>
<feature type="chain" id="PRO_5005567864" evidence="2">
    <location>
        <begin position="19"/>
        <end position="572"/>
    </location>
</feature>
<dbReference type="AlphaFoldDB" id="A0A0L6UKV0"/>
<feature type="compositionally biased region" description="Basic and acidic residues" evidence="1">
    <location>
        <begin position="451"/>
        <end position="472"/>
    </location>
</feature>
<dbReference type="VEuPathDB" id="FungiDB:VP01_534g2"/>
<feature type="region of interest" description="Disordered" evidence="1">
    <location>
        <begin position="257"/>
        <end position="285"/>
    </location>
</feature>
<accession>A0A0L6UKV0</accession>
<protein>
    <submittedName>
        <fullName evidence="3">Putative signal peptide protein</fullName>
    </submittedName>
</protein>